<dbReference type="EMBL" id="VIKS01000013">
    <property type="protein sequence ID" value="TQV84952.1"/>
    <property type="molecule type" value="Genomic_DNA"/>
</dbReference>
<reference evidence="8 9" key="1">
    <citation type="submission" date="2019-07" db="EMBL/GenBank/DDBJ databases">
        <title>Draft genome for Aliikangiella sp. M105.</title>
        <authorList>
            <person name="Wang G."/>
        </authorList>
    </citation>
    <scope>NUCLEOTIDE SEQUENCE [LARGE SCALE GENOMIC DNA]</scope>
    <source>
        <strain evidence="8 9">M105</strain>
    </source>
</reference>
<sequence>MDLSPINLAGDNFPAQGVEFPLPNNRLDSVYLFNANLRWELPLNQLNLTFNVQNLFDKKWFQGGTTVVPYPQTGRWWKLGFNFRF</sequence>
<dbReference type="PROSITE" id="PS52016">
    <property type="entry name" value="TONB_DEPENDENT_REC_3"/>
    <property type="match status" value="1"/>
</dbReference>
<protein>
    <submittedName>
        <fullName evidence="8">TonB-dependent receptor</fullName>
    </submittedName>
</protein>
<dbReference type="InterPro" id="IPR039426">
    <property type="entry name" value="TonB-dep_rcpt-like"/>
</dbReference>
<dbReference type="Gene3D" id="2.40.170.20">
    <property type="entry name" value="TonB-dependent receptor, beta-barrel domain"/>
    <property type="match status" value="1"/>
</dbReference>
<comment type="caution">
    <text evidence="8">The sequence shown here is derived from an EMBL/GenBank/DDBJ whole genome shotgun (WGS) entry which is preliminary data.</text>
</comment>
<evidence type="ECO:0000256" key="2">
    <source>
        <dbReference type="ARBA" id="ARBA00022448"/>
    </source>
</evidence>
<accession>A0A545U655</accession>
<keyword evidence="6 7" id="KW-0998">Cell outer membrane</keyword>
<keyword evidence="3 7" id="KW-1134">Transmembrane beta strand</keyword>
<evidence type="ECO:0000313" key="8">
    <source>
        <dbReference type="EMBL" id="TQV84952.1"/>
    </source>
</evidence>
<dbReference type="AlphaFoldDB" id="A0A545U655"/>
<organism evidence="8 9">
    <name type="scientific">Aliikangiella coralliicola</name>
    <dbReference type="NCBI Taxonomy" id="2592383"/>
    <lineage>
        <taxon>Bacteria</taxon>
        <taxon>Pseudomonadati</taxon>
        <taxon>Pseudomonadota</taxon>
        <taxon>Gammaproteobacteria</taxon>
        <taxon>Oceanospirillales</taxon>
        <taxon>Pleioneaceae</taxon>
        <taxon>Aliikangiella</taxon>
    </lineage>
</organism>
<evidence type="ECO:0000256" key="6">
    <source>
        <dbReference type="ARBA" id="ARBA00023237"/>
    </source>
</evidence>
<comment type="subcellular location">
    <subcellularLocation>
        <location evidence="1 7">Cell outer membrane</location>
        <topology evidence="1 7">Multi-pass membrane protein</topology>
    </subcellularLocation>
</comment>
<proteinExistence type="inferred from homology"/>
<evidence type="ECO:0000256" key="4">
    <source>
        <dbReference type="ARBA" id="ARBA00022692"/>
    </source>
</evidence>
<dbReference type="RefSeq" id="WP_142933548.1">
    <property type="nucleotide sequence ID" value="NZ_ML660169.1"/>
</dbReference>
<evidence type="ECO:0000256" key="1">
    <source>
        <dbReference type="ARBA" id="ARBA00004571"/>
    </source>
</evidence>
<keyword evidence="2 7" id="KW-0813">Transport</keyword>
<keyword evidence="4 7" id="KW-0812">Transmembrane</keyword>
<dbReference type="GO" id="GO:0009279">
    <property type="term" value="C:cell outer membrane"/>
    <property type="evidence" value="ECO:0007669"/>
    <property type="project" value="UniProtKB-SubCell"/>
</dbReference>
<dbReference type="Proteomes" id="UP000315439">
    <property type="component" value="Unassembled WGS sequence"/>
</dbReference>
<gene>
    <name evidence="8" type="ORF">FLL46_21405</name>
</gene>
<dbReference type="SUPFAM" id="SSF56935">
    <property type="entry name" value="Porins"/>
    <property type="match status" value="1"/>
</dbReference>
<name>A0A545U655_9GAMM</name>
<keyword evidence="9" id="KW-1185">Reference proteome</keyword>
<evidence type="ECO:0000313" key="9">
    <source>
        <dbReference type="Proteomes" id="UP000315439"/>
    </source>
</evidence>
<evidence type="ECO:0000256" key="5">
    <source>
        <dbReference type="ARBA" id="ARBA00023136"/>
    </source>
</evidence>
<keyword evidence="8" id="KW-0675">Receptor</keyword>
<comment type="similarity">
    <text evidence="7">Belongs to the TonB-dependent receptor family.</text>
</comment>
<dbReference type="OrthoDB" id="9760494at2"/>
<keyword evidence="5 7" id="KW-0472">Membrane</keyword>
<evidence type="ECO:0000256" key="3">
    <source>
        <dbReference type="ARBA" id="ARBA00022452"/>
    </source>
</evidence>
<evidence type="ECO:0000256" key="7">
    <source>
        <dbReference type="PROSITE-ProRule" id="PRU01360"/>
    </source>
</evidence>
<dbReference type="InterPro" id="IPR036942">
    <property type="entry name" value="Beta-barrel_TonB_sf"/>
</dbReference>